<feature type="compositionally biased region" description="Low complexity" evidence="1">
    <location>
        <begin position="1"/>
        <end position="33"/>
    </location>
</feature>
<name>A0ABU6QYK1_9FABA</name>
<gene>
    <name evidence="2" type="ORF">PIB30_100410</name>
</gene>
<sequence>MPTTTSLINTSLTTNGFSGSLSPSTSSHLSSPPKQDNKPQPQSHHVIPRTLLESTNIVTKLKNMNMQ</sequence>
<accession>A0ABU6QYK1</accession>
<protein>
    <submittedName>
        <fullName evidence="2">Uncharacterized protein</fullName>
    </submittedName>
</protein>
<keyword evidence="3" id="KW-1185">Reference proteome</keyword>
<dbReference type="EMBL" id="JASCZI010002801">
    <property type="protein sequence ID" value="MED6116445.1"/>
    <property type="molecule type" value="Genomic_DNA"/>
</dbReference>
<feature type="region of interest" description="Disordered" evidence="1">
    <location>
        <begin position="1"/>
        <end position="67"/>
    </location>
</feature>
<reference evidence="2 3" key="1">
    <citation type="journal article" date="2023" name="Plants (Basel)">
        <title>Bridging the Gap: Combining Genomics and Transcriptomics Approaches to Understand Stylosanthes scabra, an Orphan Legume from the Brazilian Caatinga.</title>
        <authorList>
            <person name="Ferreira-Neto J.R.C."/>
            <person name="da Silva M.D."/>
            <person name="Binneck E."/>
            <person name="de Melo N.F."/>
            <person name="da Silva R.H."/>
            <person name="de Melo A.L.T.M."/>
            <person name="Pandolfi V."/>
            <person name="Bustamante F.O."/>
            <person name="Brasileiro-Vidal A.C."/>
            <person name="Benko-Iseppon A.M."/>
        </authorList>
    </citation>
    <scope>NUCLEOTIDE SEQUENCE [LARGE SCALE GENOMIC DNA]</scope>
    <source>
        <tissue evidence="2">Leaves</tissue>
    </source>
</reference>
<dbReference type="Proteomes" id="UP001341840">
    <property type="component" value="Unassembled WGS sequence"/>
</dbReference>
<proteinExistence type="predicted"/>
<evidence type="ECO:0000313" key="2">
    <source>
        <dbReference type="EMBL" id="MED6116445.1"/>
    </source>
</evidence>
<feature type="compositionally biased region" description="Polar residues" evidence="1">
    <location>
        <begin position="52"/>
        <end position="67"/>
    </location>
</feature>
<evidence type="ECO:0000313" key="3">
    <source>
        <dbReference type="Proteomes" id="UP001341840"/>
    </source>
</evidence>
<evidence type="ECO:0000256" key="1">
    <source>
        <dbReference type="SAM" id="MobiDB-lite"/>
    </source>
</evidence>
<comment type="caution">
    <text evidence="2">The sequence shown here is derived from an EMBL/GenBank/DDBJ whole genome shotgun (WGS) entry which is preliminary data.</text>
</comment>
<feature type="non-terminal residue" evidence="2">
    <location>
        <position position="67"/>
    </location>
</feature>
<organism evidence="2 3">
    <name type="scientific">Stylosanthes scabra</name>
    <dbReference type="NCBI Taxonomy" id="79078"/>
    <lineage>
        <taxon>Eukaryota</taxon>
        <taxon>Viridiplantae</taxon>
        <taxon>Streptophyta</taxon>
        <taxon>Embryophyta</taxon>
        <taxon>Tracheophyta</taxon>
        <taxon>Spermatophyta</taxon>
        <taxon>Magnoliopsida</taxon>
        <taxon>eudicotyledons</taxon>
        <taxon>Gunneridae</taxon>
        <taxon>Pentapetalae</taxon>
        <taxon>rosids</taxon>
        <taxon>fabids</taxon>
        <taxon>Fabales</taxon>
        <taxon>Fabaceae</taxon>
        <taxon>Papilionoideae</taxon>
        <taxon>50 kb inversion clade</taxon>
        <taxon>dalbergioids sensu lato</taxon>
        <taxon>Dalbergieae</taxon>
        <taxon>Pterocarpus clade</taxon>
        <taxon>Stylosanthes</taxon>
    </lineage>
</organism>